<dbReference type="FunFam" id="2.40.110.10:FF:000002">
    <property type="entry name" value="Acyl-CoA dehydrogenase fadE12"/>
    <property type="match status" value="1"/>
</dbReference>
<evidence type="ECO:0000256" key="4">
    <source>
        <dbReference type="ARBA" id="ARBA00022630"/>
    </source>
</evidence>
<dbReference type="PANTHER" id="PTHR48083:SF20">
    <property type="entry name" value="LONG-CHAIN SPECIFIC ACYL-COA DEHYDROGENASE, MITOCHONDRIAL"/>
    <property type="match status" value="1"/>
</dbReference>
<dbReference type="Gene3D" id="1.10.540.10">
    <property type="entry name" value="Acyl-CoA dehydrogenase/oxidase, N-terminal domain"/>
    <property type="match status" value="1"/>
</dbReference>
<feature type="domain" description="Acyl-CoA oxidase/dehydrogenase middle" evidence="13">
    <location>
        <begin position="123"/>
        <end position="220"/>
    </location>
</feature>
<feature type="domain" description="Acyl-CoA dehydrogenase/oxidase C-terminal" evidence="12">
    <location>
        <begin position="237"/>
        <end position="380"/>
    </location>
</feature>
<protein>
    <recommendedName>
        <fullName evidence="8">Acyl-[acyl-carrier-protein] dehydrogenase MbtN</fullName>
    </recommendedName>
    <alternativeName>
        <fullName evidence="9">Mycobactin synthase protein N</fullName>
    </alternativeName>
</protein>
<feature type="domain" description="Acyl-CoA dehydrogenase/oxidase N-terminal" evidence="14">
    <location>
        <begin position="7"/>
        <end position="119"/>
    </location>
</feature>
<proteinExistence type="inferred from homology"/>
<dbReference type="InterPro" id="IPR046373">
    <property type="entry name" value="Acyl-CoA_Oxase/DH_mid-dom_sf"/>
</dbReference>
<evidence type="ECO:0000256" key="8">
    <source>
        <dbReference type="ARBA" id="ARBA00040394"/>
    </source>
</evidence>
<dbReference type="GO" id="GO:0005737">
    <property type="term" value="C:cytoplasm"/>
    <property type="evidence" value="ECO:0007669"/>
    <property type="project" value="TreeGrafter"/>
</dbReference>
<evidence type="ECO:0000256" key="1">
    <source>
        <dbReference type="ARBA" id="ARBA00001974"/>
    </source>
</evidence>
<dbReference type="Gene3D" id="1.20.140.10">
    <property type="entry name" value="Butyryl-CoA Dehydrogenase, subunit A, domain 3"/>
    <property type="match status" value="1"/>
</dbReference>
<evidence type="ECO:0000259" key="12">
    <source>
        <dbReference type="Pfam" id="PF00441"/>
    </source>
</evidence>
<dbReference type="PROSITE" id="PS00073">
    <property type="entry name" value="ACYL_COA_DH_2"/>
    <property type="match status" value="1"/>
</dbReference>
<keyword evidence="16" id="KW-1185">Reference proteome</keyword>
<dbReference type="InterPro" id="IPR009100">
    <property type="entry name" value="AcylCoA_DH/oxidase_NM_dom_sf"/>
</dbReference>
<dbReference type="Pfam" id="PF02771">
    <property type="entry name" value="Acyl-CoA_dh_N"/>
    <property type="match status" value="1"/>
</dbReference>
<evidence type="ECO:0000259" key="14">
    <source>
        <dbReference type="Pfam" id="PF02771"/>
    </source>
</evidence>
<gene>
    <name evidence="15" type="ORF">C5U48_06825</name>
</gene>
<comment type="cofactor">
    <cofactor evidence="1 11">
        <name>FAD</name>
        <dbReference type="ChEBI" id="CHEBI:57692"/>
    </cofactor>
</comment>
<keyword evidence="4 11" id="KW-0285">Flavoprotein</keyword>
<dbReference type="GO" id="GO:0050660">
    <property type="term" value="F:flavin adenine dinucleotide binding"/>
    <property type="evidence" value="ECO:0007669"/>
    <property type="project" value="InterPro"/>
</dbReference>
<comment type="pathway">
    <text evidence="2">Siderophore biosynthesis; mycobactin biosynthesis.</text>
</comment>
<dbReference type="SUPFAM" id="SSF56645">
    <property type="entry name" value="Acyl-CoA dehydrogenase NM domain-like"/>
    <property type="match status" value="1"/>
</dbReference>
<evidence type="ECO:0000259" key="13">
    <source>
        <dbReference type="Pfam" id="PF02770"/>
    </source>
</evidence>
<dbReference type="FunFam" id="1.20.140.10:FF:000001">
    <property type="entry name" value="Acyl-CoA dehydrogenase"/>
    <property type="match status" value="1"/>
</dbReference>
<evidence type="ECO:0000256" key="10">
    <source>
        <dbReference type="ARBA" id="ARBA00052546"/>
    </source>
</evidence>
<dbReference type="GO" id="GO:0003995">
    <property type="term" value="F:acyl-CoA dehydrogenase activity"/>
    <property type="evidence" value="ECO:0007669"/>
    <property type="project" value="InterPro"/>
</dbReference>
<evidence type="ECO:0000256" key="6">
    <source>
        <dbReference type="ARBA" id="ARBA00023002"/>
    </source>
</evidence>
<evidence type="ECO:0000256" key="5">
    <source>
        <dbReference type="ARBA" id="ARBA00022827"/>
    </source>
</evidence>
<evidence type="ECO:0000256" key="9">
    <source>
        <dbReference type="ARBA" id="ARBA00042660"/>
    </source>
</evidence>
<accession>A0A9X7IP76</accession>
<comment type="function">
    <text evidence="7">Catalyzes the dehydrogenation at the alpha-beta position of ACP-bound acyl chains. This results in the introduction of a double bond in the lipidic chain, which is further transferred to the epsilon-amino group of lysine residue in the mycobactin core by MbtK.</text>
</comment>
<dbReference type="InterPro" id="IPR006089">
    <property type="entry name" value="Acyl-CoA_DH_CS"/>
</dbReference>
<keyword evidence="6 11" id="KW-0560">Oxidoreductase</keyword>
<dbReference type="SUPFAM" id="SSF47203">
    <property type="entry name" value="Acyl-CoA dehydrogenase C-terminal domain-like"/>
    <property type="match status" value="1"/>
</dbReference>
<reference evidence="15 16" key="1">
    <citation type="submission" date="2018-02" db="EMBL/GenBank/DDBJ databases">
        <title>Draft genome sequence of Mycobacterium virginiense isolated from mud of a swine farm in Japan.</title>
        <authorList>
            <person name="Ohya K."/>
        </authorList>
    </citation>
    <scope>NUCLEOTIDE SEQUENCE [LARGE SCALE GENOMIC DNA]</scope>
    <source>
        <strain evidence="15 16">GF75</strain>
    </source>
</reference>
<dbReference type="InterPro" id="IPR037069">
    <property type="entry name" value="AcylCoA_DH/ox_N_sf"/>
</dbReference>
<dbReference type="InterPro" id="IPR009075">
    <property type="entry name" value="AcylCo_DH/oxidase_C"/>
</dbReference>
<keyword evidence="5 11" id="KW-0274">FAD</keyword>
<dbReference type="Pfam" id="PF00441">
    <property type="entry name" value="Acyl-CoA_dh_1"/>
    <property type="match status" value="1"/>
</dbReference>
<dbReference type="RefSeq" id="WP_105294812.1">
    <property type="nucleotide sequence ID" value="NZ_PUEV01000019.1"/>
</dbReference>
<dbReference type="InterPro" id="IPR006091">
    <property type="entry name" value="Acyl-CoA_Oxase/DH_mid-dom"/>
</dbReference>
<dbReference type="EMBL" id="PUEV01000019">
    <property type="protein sequence ID" value="PQM52908.1"/>
    <property type="molecule type" value="Genomic_DNA"/>
</dbReference>
<dbReference type="Gene3D" id="2.40.110.10">
    <property type="entry name" value="Butyryl-CoA Dehydrogenase, subunit A, domain 2"/>
    <property type="match status" value="1"/>
</dbReference>
<dbReference type="Proteomes" id="UP000237911">
    <property type="component" value="Unassembled WGS sequence"/>
</dbReference>
<dbReference type="PIRSF" id="PIRSF016578">
    <property type="entry name" value="HsaA"/>
    <property type="match status" value="1"/>
</dbReference>
<dbReference type="InterPro" id="IPR050741">
    <property type="entry name" value="Acyl-CoA_dehydrogenase"/>
</dbReference>
<dbReference type="InterPro" id="IPR036250">
    <property type="entry name" value="AcylCo_DH-like_C"/>
</dbReference>
<comment type="similarity">
    <text evidence="3 11">Belongs to the acyl-CoA dehydrogenase family.</text>
</comment>
<evidence type="ECO:0000256" key="11">
    <source>
        <dbReference type="RuleBase" id="RU362125"/>
    </source>
</evidence>
<dbReference type="AlphaFoldDB" id="A0A9X7IP76"/>
<comment type="catalytic activity">
    <reaction evidence="10">
        <text>a 2,3-saturated acyl-CoA + A = a 2,3-dehydroacyl-CoA + AH2</text>
        <dbReference type="Rhea" id="RHEA:48608"/>
        <dbReference type="ChEBI" id="CHEBI:13193"/>
        <dbReference type="ChEBI" id="CHEBI:17499"/>
        <dbReference type="ChEBI" id="CHEBI:60015"/>
        <dbReference type="ChEBI" id="CHEBI:65111"/>
    </reaction>
</comment>
<evidence type="ECO:0000313" key="15">
    <source>
        <dbReference type="EMBL" id="PQM52908.1"/>
    </source>
</evidence>
<organism evidence="15 16">
    <name type="scientific">Mycolicibacter virginiensis</name>
    <dbReference type="NCBI Taxonomy" id="1795032"/>
    <lineage>
        <taxon>Bacteria</taxon>
        <taxon>Bacillati</taxon>
        <taxon>Actinomycetota</taxon>
        <taxon>Actinomycetes</taxon>
        <taxon>Mycobacteriales</taxon>
        <taxon>Mycobacteriaceae</taxon>
        <taxon>Mycolicibacter</taxon>
    </lineage>
</organism>
<comment type="caution">
    <text evidence="15">The sequence shown here is derived from an EMBL/GenBank/DDBJ whole genome shotgun (WGS) entry which is preliminary data.</text>
</comment>
<dbReference type="PANTHER" id="PTHR48083">
    <property type="entry name" value="MEDIUM-CHAIN SPECIFIC ACYL-COA DEHYDROGENASE, MITOCHONDRIAL-RELATED"/>
    <property type="match status" value="1"/>
</dbReference>
<evidence type="ECO:0000256" key="2">
    <source>
        <dbReference type="ARBA" id="ARBA00005102"/>
    </source>
</evidence>
<evidence type="ECO:0000256" key="7">
    <source>
        <dbReference type="ARBA" id="ARBA00037085"/>
    </source>
</evidence>
<dbReference type="InterPro" id="IPR013786">
    <property type="entry name" value="AcylCoA_DH/ox_N"/>
</dbReference>
<name>A0A9X7IP76_9MYCO</name>
<evidence type="ECO:0000256" key="3">
    <source>
        <dbReference type="ARBA" id="ARBA00009347"/>
    </source>
</evidence>
<sequence>MRRDLFTQDHESFRALARDFVEKHVVPEYANWEKAGRMPREVFEHLGSLGMLGMAIPEEYGGAGVEDYRYNVVLQEEAARALVTLSTVRTQLEVILPYFLHYTNDEQRARWFPGMAAGKLLTAIAMTEPGTGSDLAGMRTTAVRDGDDYILNGAKTFITGGIQADLVIVVARTSTDPDNRRSGLTLLVVEEGMAGFERGRELDKMGCKVQDTAELSFTDVRVPVANRLGADGEAFGYLGHNLAQERLTVAVGSVAQARSALAATIDYVQNRNVFGSPVASFQNTKFELAAVSTEIEAAQCMLDRAVADHVEGVLSGADAARTKLFCTEMQARVIDRCLQLFGGYGYMMEYPIARLYTDARVARIYAGTSEVMKMIVAKSLGL</sequence>
<dbReference type="Pfam" id="PF02770">
    <property type="entry name" value="Acyl-CoA_dh_M"/>
    <property type="match status" value="1"/>
</dbReference>
<evidence type="ECO:0000313" key="16">
    <source>
        <dbReference type="Proteomes" id="UP000237911"/>
    </source>
</evidence>
<dbReference type="GO" id="GO:0033539">
    <property type="term" value="P:fatty acid beta-oxidation using acyl-CoA dehydrogenase"/>
    <property type="evidence" value="ECO:0007669"/>
    <property type="project" value="TreeGrafter"/>
</dbReference>